<dbReference type="PROSITE" id="PS51354">
    <property type="entry name" value="GLUTAREDOXIN_2"/>
    <property type="match status" value="1"/>
</dbReference>
<sequence>MNDIETPIATIDPAQQNGKPLFVCYSRCSNCAKARAWLNEHNIDFTERDIKDDNPTTAELDRWHKKSGLPLKRFFNTSGQLYRNLGLKDKLTSMNEHEQLEILSTDGMLVKRPIVVNANTILVGFSPEAWSSALARTEDRIE</sequence>
<dbReference type="InterPro" id="IPR006660">
    <property type="entry name" value="Arsenate_reductase-like"/>
</dbReference>
<dbReference type="AlphaFoldDB" id="A0A1C4H056"/>
<evidence type="ECO:0000313" key="3">
    <source>
        <dbReference type="Proteomes" id="UP000242610"/>
    </source>
</evidence>
<organism evidence="2 3">
    <name type="scientific">Bifidobacterium commune</name>
    <dbReference type="NCBI Taxonomy" id="1505727"/>
    <lineage>
        <taxon>Bacteria</taxon>
        <taxon>Bacillati</taxon>
        <taxon>Actinomycetota</taxon>
        <taxon>Actinomycetes</taxon>
        <taxon>Bifidobacteriales</taxon>
        <taxon>Bifidobacteriaceae</taxon>
        <taxon>Bifidobacterium</taxon>
    </lineage>
</organism>
<dbReference type="CDD" id="cd03036">
    <property type="entry name" value="ArsC_like"/>
    <property type="match status" value="1"/>
</dbReference>
<accession>A0A1C4H056</accession>
<dbReference type="EMBL" id="FMBL01000001">
    <property type="protein sequence ID" value="SCC78281.1"/>
    <property type="molecule type" value="Genomic_DNA"/>
</dbReference>
<reference evidence="3" key="1">
    <citation type="submission" date="2016-08" db="EMBL/GenBank/DDBJ databases">
        <authorList>
            <person name="Varghese N."/>
            <person name="Submissions Spin"/>
        </authorList>
    </citation>
    <scope>NUCLEOTIDE SEQUENCE [LARGE SCALE GENOMIC DNA]</scope>
    <source>
        <strain evidence="3">R-52791</strain>
    </source>
</reference>
<comment type="similarity">
    <text evidence="1">Belongs to the ArsC family.</text>
</comment>
<dbReference type="PANTHER" id="PTHR30041">
    <property type="entry name" value="ARSENATE REDUCTASE"/>
    <property type="match status" value="1"/>
</dbReference>
<dbReference type="PANTHER" id="PTHR30041:SF8">
    <property type="entry name" value="PROTEIN YFFB"/>
    <property type="match status" value="1"/>
</dbReference>
<keyword evidence="3" id="KW-1185">Reference proteome</keyword>
<dbReference type="Pfam" id="PF03960">
    <property type="entry name" value="ArsC"/>
    <property type="match status" value="1"/>
</dbReference>
<dbReference type="NCBIfam" id="TIGR01617">
    <property type="entry name" value="arsC_related"/>
    <property type="match status" value="1"/>
</dbReference>
<evidence type="ECO:0000256" key="1">
    <source>
        <dbReference type="PROSITE-ProRule" id="PRU01282"/>
    </source>
</evidence>
<dbReference type="STRING" id="1505727.GA0061077_0187"/>
<proteinExistence type="inferred from homology"/>
<dbReference type="Proteomes" id="UP000242610">
    <property type="component" value="Unassembled WGS sequence"/>
</dbReference>
<dbReference type="Gene3D" id="3.40.30.10">
    <property type="entry name" value="Glutaredoxin"/>
    <property type="match status" value="1"/>
</dbReference>
<dbReference type="SUPFAM" id="SSF52833">
    <property type="entry name" value="Thioredoxin-like"/>
    <property type="match status" value="1"/>
</dbReference>
<dbReference type="InterPro" id="IPR036249">
    <property type="entry name" value="Thioredoxin-like_sf"/>
</dbReference>
<gene>
    <name evidence="2" type="ORF">GA0061077_0187</name>
</gene>
<dbReference type="RefSeq" id="WP_221182622.1">
    <property type="nucleotide sequence ID" value="NZ_FMBL01000001.1"/>
</dbReference>
<name>A0A1C4H056_9BIFI</name>
<dbReference type="InterPro" id="IPR006504">
    <property type="entry name" value="Tscrpt_reg_Spx/MgsR"/>
</dbReference>
<dbReference type="PROSITE" id="PS51353">
    <property type="entry name" value="ARSC"/>
    <property type="match status" value="1"/>
</dbReference>
<protein>
    <submittedName>
        <fullName evidence="2">Arsenate reductase</fullName>
    </submittedName>
</protein>
<evidence type="ECO:0000313" key="2">
    <source>
        <dbReference type="EMBL" id="SCC78281.1"/>
    </source>
</evidence>